<evidence type="ECO:0000256" key="1">
    <source>
        <dbReference type="ARBA" id="ARBA00002510"/>
    </source>
</evidence>
<dbReference type="Proteomes" id="UP001139104">
    <property type="component" value="Unassembled WGS sequence"/>
</dbReference>
<dbReference type="PANTHER" id="PTHR40659">
    <property type="entry name" value="NICKEL/COBALT EFFLUX SYSTEM RCNA"/>
    <property type="match status" value="1"/>
</dbReference>
<evidence type="ECO:0000256" key="11">
    <source>
        <dbReference type="ARBA" id="ARBA00023136"/>
    </source>
</evidence>
<feature type="signal peptide" evidence="14">
    <location>
        <begin position="1"/>
        <end position="20"/>
    </location>
</feature>
<keyword evidence="11 13" id="KW-0472">Membrane</keyword>
<evidence type="ECO:0000256" key="9">
    <source>
        <dbReference type="ARBA" id="ARBA00023065"/>
    </source>
</evidence>
<keyword evidence="14" id="KW-0732">Signal</keyword>
<comment type="function">
    <text evidence="1">Efflux system for nickel and cobalt.</text>
</comment>
<evidence type="ECO:0000256" key="5">
    <source>
        <dbReference type="ARBA" id="ARBA00022475"/>
    </source>
</evidence>
<evidence type="ECO:0000313" key="16">
    <source>
        <dbReference type="Proteomes" id="UP001139104"/>
    </source>
</evidence>
<sequence length="334" mass="34462">MKRIGLSLFLLALFCGQAAAQFAHFGRGNPFSLGVNEGSVGEVGRVGLWLLEEQARFFNALRLAVEAAQANPWAVFWLAAVSFAYGIFHAAGPGHGKAVITSYMLANERALRRGVVLAGLAALLQAVVAIAIVGIASIILGATARKMIATTHAVEVASYVFIAALGLWLVWRKGGSLYAALRAPPLPVATRFRCESGAEEGARQGLHGQDCACIAPDPSQLGDGFSWRQGVMTVVAAGSRPCSGALLVLVFAAAQSVFMIGVWATFAMAVGTALTTAGLAGGAVLFKGAARAMLGARRRRAEIFGRLLEVGAACVVLAVGVVMLAGVIATGGAI</sequence>
<protein>
    <recommendedName>
        <fullName evidence="13">Nickel/cobalt efflux system</fullName>
    </recommendedName>
</protein>
<reference evidence="15" key="1">
    <citation type="journal article" date="2022" name="ISME J.">
        <title>Identification of active gaseous-alkane degraders at natural gas seeps.</title>
        <authorList>
            <person name="Farhan Ul Haque M."/>
            <person name="Hernandez M."/>
            <person name="Crombie A.T."/>
            <person name="Murrell J.C."/>
        </authorList>
    </citation>
    <scope>NUCLEOTIDE SEQUENCE</scope>
    <source>
        <strain evidence="15">PC2</strain>
    </source>
</reference>
<name>A0ABS9Z5A4_9HYPH</name>
<gene>
    <name evidence="15" type="ORF">K2U94_07185</name>
</gene>
<organism evidence="15 16">
    <name type="scientific">Candidatus Rhodoblastus alkanivorans</name>
    <dbReference type="NCBI Taxonomy" id="2954117"/>
    <lineage>
        <taxon>Bacteria</taxon>
        <taxon>Pseudomonadati</taxon>
        <taxon>Pseudomonadota</taxon>
        <taxon>Alphaproteobacteria</taxon>
        <taxon>Hyphomicrobiales</taxon>
        <taxon>Rhodoblastaceae</taxon>
        <taxon>Rhodoblastus</taxon>
    </lineage>
</organism>
<evidence type="ECO:0000256" key="2">
    <source>
        <dbReference type="ARBA" id="ARBA00004651"/>
    </source>
</evidence>
<evidence type="ECO:0000256" key="10">
    <source>
        <dbReference type="ARBA" id="ARBA00023112"/>
    </source>
</evidence>
<feature type="transmembrane region" description="Helical" evidence="13">
    <location>
        <begin position="307"/>
        <end position="329"/>
    </location>
</feature>
<dbReference type="InterPro" id="IPR051224">
    <property type="entry name" value="NiCoT_RcnA"/>
</dbReference>
<accession>A0ABS9Z5A4</accession>
<dbReference type="Pfam" id="PF03824">
    <property type="entry name" value="NicO"/>
    <property type="match status" value="2"/>
</dbReference>
<dbReference type="PANTHER" id="PTHR40659:SF1">
    <property type="entry name" value="NICKEL_COBALT EFFLUX SYSTEM RCNA"/>
    <property type="match status" value="1"/>
</dbReference>
<evidence type="ECO:0000256" key="3">
    <source>
        <dbReference type="ARBA" id="ARBA00022426"/>
    </source>
</evidence>
<keyword evidence="5" id="KW-1003">Cell membrane</keyword>
<keyword evidence="4 13" id="KW-0813">Transport</keyword>
<evidence type="ECO:0000256" key="6">
    <source>
        <dbReference type="ARBA" id="ARBA00022596"/>
    </source>
</evidence>
<keyword evidence="16" id="KW-1185">Reference proteome</keyword>
<keyword evidence="3" id="KW-0171">Cobalt transport</keyword>
<proteinExistence type="inferred from homology"/>
<evidence type="ECO:0000256" key="4">
    <source>
        <dbReference type="ARBA" id="ARBA00022448"/>
    </source>
</evidence>
<dbReference type="InterPro" id="IPR011541">
    <property type="entry name" value="Ni/Co_transpt_high_affinity"/>
</dbReference>
<feature type="chain" id="PRO_5045247961" description="Nickel/cobalt efflux system" evidence="14">
    <location>
        <begin position="21"/>
        <end position="334"/>
    </location>
</feature>
<keyword evidence="12" id="KW-0170">Cobalt</keyword>
<feature type="transmembrane region" description="Helical" evidence="13">
    <location>
        <begin position="74"/>
        <end position="94"/>
    </location>
</feature>
<comment type="similarity">
    <text evidence="13">Belongs to the NiCoT transporter (TC 2.A.52) family.</text>
</comment>
<comment type="subcellular location">
    <subcellularLocation>
        <location evidence="2 13">Cell membrane</location>
        <topology evidence="2 13">Multi-pass membrane protein</topology>
    </subcellularLocation>
</comment>
<feature type="transmembrane region" description="Helical" evidence="13">
    <location>
        <begin position="152"/>
        <end position="171"/>
    </location>
</feature>
<keyword evidence="6" id="KW-0533">Nickel</keyword>
<comment type="caution">
    <text evidence="15">The sequence shown here is derived from an EMBL/GenBank/DDBJ whole genome shotgun (WGS) entry which is preliminary data.</text>
</comment>
<keyword evidence="7 13" id="KW-0812">Transmembrane</keyword>
<evidence type="ECO:0000256" key="7">
    <source>
        <dbReference type="ARBA" id="ARBA00022692"/>
    </source>
</evidence>
<evidence type="ECO:0000256" key="13">
    <source>
        <dbReference type="RuleBase" id="RU362101"/>
    </source>
</evidence>
<dbReference type="RefSeq" id="WP_243066549.1">
    <property type="nucleotide sequence ID" value="NZ_JAIVFK010000004.1"/>
</dbReference>
<feature type="transmembrane region" description="Helical" evidence="13">
    <location>
        <begin position="231"/>
        <end position="254"/>
    </location>
</feature>
<keyword evidence="10" id="KW-0921">Nickel transport</keyword>
<evidence type="ECO:0000256" key="14">
    <source>
        <dbReference type="SAM" id="SignalP"/>
    </source>
</evidence>
<feature type="transmembrane region" description="Helical" evidence="13">
    <location>
        <begin position="260"/>
        <end position="286"/>
    </location>
</feature>
<keyword evidence="8 13" id="KW-1133">Transmembrane helix</keyword>
<keyword evidence="9" id="KW-0406">Ion transport</keyword>
<feature type="transmembrane region" description="Helical" evidence="13">
    <location>
        <begin position="115"/>
        <end position="140"/>
    </location>
</feature>
<evidence type="ECO:0000313" key="15">
    <source>
        <dbReference type="EMBL" id="MCI4682545.1"/>
    </source>
</evidence>
<evidence type="ECO:0000256" key="12">
    <source>
        <dbReference type="ARBA" id="ARBA00023285"/>
    </source>
</evidence>
<evidence type="ECO:0000256" key="8">
    <source>
        <dbReference type="ARBA" id="ARBA00022989"/>
    </source>
</evidence>
<dbReference type="EMBL" id="JAIVFP010000001">
    <property type="protein sequence ID" value="MCI4682545.1"/>
    <property type="molecule type" value="Genomic_DNA"/>
</dbReference>